<evidence type="ECO:0000313" key="2">
    <source>
        <dbReference type="EMBL" id="QEN03886.1"/>
    </source>
</evidence>
<dbReference type="GO" id="GO:0016787">
    <property type="term" value="F:hydrolase activity"/>
    <property type="evidence" value="ECO:0007669"/>
    <property type="project" value="UniProtKB-KW"/>
</dbReference>
<dbReference type="InterPro" id="IPR036866">
    <property type="entry name" value="RibonucZ/Hydroxyglut_hydro"/>
</dbReference>
<organism evidence="2 3">
    <name type="scientific">Thiospirochaeta perfilievii</name>
    <dbReference type="NCBI Taxonomy" id="252967"/>
    <lineage>
        <taxon>Bacteria</taxon>
        <taxon>Pseudomonadati</taxon>
        <taxon>Spirochaetota</taxon>
        <taxon>Spirochaetia</taxon>
        <taxon>Spirochaetales</taxon>
        <taxon>Spirochaetaceae</taxon>
        <taxon>Thiospirochaeta</taxon>
    </lineage>
</organism>
<dbReference type="Gene3D" id="3.60.15.10">
    <property type="entry name" value="Ribonuclease Z/Hydroxyacylglutathione hydrolase-like"/>
    <property type="match status" value="1"/>
</dbReference>
<dbReference type="SUPFAM" id="SSF56281">
    <property type="entry name" value="Metallo-hydrolase/oxidoreductase"/>
    <property type="match status" value="1"/>
</dbReference>
<gene>
    <name evidence="2" type="ORF">EW093_03945</name>
</gene>
<dbReference type="InterPro" id="IPR052926">
    <property type="entry name" value="Metallo-beta-lactamase_dom"/>
</dbReference>
<dbReference type="EMBL" id="CP035807">
    <property type="protein sequence ID" value="QEN03886.1"/>
    <property type="molecule type" value="Genomic_DNA"/>
</dbReference>
<keyword evidence="2" id="KW-0378">Hydrolase</keyword>
<feature type="domain" description="Metallo-beta-lactamase" evidence="1">
    <location>
        <begin position="20"/>
        <end position="102"/>
    </location>
</feature>
<dbReference type="Pfam" id="PF00753">
    <property type="entry name" value="Lactamase_B"/>
    <property type="match status" value="1"/>
</dbReference>
<keyword evidence="3" id="KW-1185">Reference proteome</keyword>
<dbReference type="Proteomes" id="UP000323824">
    <property type="component" value="Chromosome"/>
</dbReference>
<dbReference type="GO" id="GO:0016740">
    <property type="term" value="F:transferase activity"/>
    <property type="evidence" value="ECO:0007669"/>
    <property type="project" value="TreeGrafter"/>
</dbReference>
<dbReference type="PANTHER" id="PTHR13754:SF13">
    <property type="entry name" value="METALLO-BETA-LACTAMASE SUPERFAMILY PROTEIN (AFU_ORTHOLOGUE AFUA_3G07630)"/>
    <property type="match status" value="1"/>
</dbReference>
<dbReference type="CDD" id="cd07713">
    <property type="entry name" value="DHPS-like_MBL-fold"/>
    <property type="match status" value="1"/>
</dbReference>
<dbReference type="RefSeq" id="WP_149567143.1">
    <property type="nucleotide sequence ID" value="NZ_CP035807.1"/>
</dbReference>
<reference evidence="2 3" key="2">
    <citation type="submission" date="2019-09" db="EMBL/GenBank/DDBJ databases">
        <title>Complete Genome Sequence and Methylome Analysis of free living Spirochaetas.</title>
        <authorList>
            <person name="Leshcheva N."/>
            <person name="Mikheeva N."/>
        </authorList>
    </citation>
    <scope>NUCLEOTIDE SEQUENCE [LARGE SCALE GENOMIC DNA]</scope>
    <source>
        <strain evidence="2 3">P</strain>
    </source>
</reference>
<dbReference type="InterPro" id="IPR001279">
    <property type="entry name" value="Metallo-B-lactamas"/>
</dbReference>
<protein>
    <submittedName>
        <fullName evidence="2">MBL fold metallo-hydrolase</fullName>
    </submittedName>
</protein>
<evidence type="ECO:0000313" key="3">
    <source>
        <dbReference type="Proteomes" id="UP000323824"/>
    </source>
</evidence>
<accession>A0A5C1QAQ8</accession>
<dbReference type="KEGG" id="sper:EW093_03945"/>
<dbReference type="AlphaFoldDB" id="A0A5C1QAQ8"/>
<sequence length="278" mass="31118">MVKIRVISNNNALEGFTNEHGFSVLIETETSSTLLDTGSGEAFIHNINILSIDISNIDSLVLSHGHFDHCGNINYILNNNNRIKIYHHPQLLVERYSIHKDRDPMVKFIGVNEVNKKSLKNCHSFLTEDITKISNNIFITGSIPRLSNEDTGGPFFFDTIGEKRDLILDDQAIWLNTKKGLLIITGCCHSGIINTVEYIKKYSGIDRVYGIVGGLHLSKALDKRVIETTKYLNSLNLTMIAPGHCTGDHIVEKLNKDLNCRVIDVYAGLDIILDVNID</sequence>
<dbReference type="InterPro" id="IPR041712">
    <property type="entry name" value="DHPS-like_MBL-fold"/>
</dbReference>
<evidence type="ECO:0000259" key="1">
    <source>
        <dbReference type="Pfam" id="PF00753"/>
    </source>
</evidence>
<proteinExistence type="predicted"/>
<name>A0A5C1QAQ8_9SPIO</name>
<dbReference type="PANTHER" id="PTHR13754">
    <property type="entry name" value="METALLO-BETA-LACTAMASE SUPERFAMILY PROTEIN"/>
    <property type="match status" value="1"/>
</dbReference>
<dbReference type="OrthoDB" id="9803916at2"/>
<reference evidence="2 3" key="1">
    <citation type="submission" date="2019-02" db="EMBL/GenBank/DDBJ databases">
        <authorList>
            <person name="Fomenkov A."/>
            <person name="Dubinina G."/>
            <person name="Grabovich M."/>
            <person name="Vincze T."/>
            <person name="Roberts R.J."/>
        </authorList>
    </citation>
    <scope>NUCLEOTIDE SEQUENCE [LARGE SCALE GENOMIC DNA]</scope>
    <source>
        <strain evidence="2 3">P</strain>
    </source>
</reference>